<protein>
    <recommendedName>
        <fullName evidence="1">Retrotransposon Copia-like N-terminal domain-containing protein</fullName>
    </recommendedName>
</protein>
<gene>
    <name evidence="2" type="ORF">Ahy_A02g006537</name>
</gene>
<dbReference type="PANTHER" id="PTHR37610">
    <property type="entry name" value="CCHC-TYPE DOMAIN-CONTAINING PROTEIN"/>
    <property type="match status" value="1"/>
</dbReference>
<dbReference type="AlphaFoldDB" id="A0A445EA37"/>
<dbReference type="EMBL" id="SDMP01000002">
    <property type="protein sequence ID" value="RYR72332.1"/>
    <property type="molecule type" value="Genomic_DNA"/>
</dbReference>
<name>A0A445EA37_ARAHY</name>
<dbReference type="PANTHER" id="PTHR37610:SF55">
    <property type="entry name" value="RETROTRANSPOSON COPIA-LIKE N-TERMINAL DOMAIN-CONTAINING PROTEIN"/>
    <property type="match status" value="1"/>
</dbReference>
<dbReference type="InterPro" id="IPR029472">
    <property type="entry name" value="Copia-like_N"/>
</dbReference>
<proteinExistence type="predicted"/>
<evidence type="ECO:0000259" key="1">
    <source>
        <dbReference type="Pfam" id="PF14244"/>
    </source>
</evidence>
<dbReference type="Proteomes" id="UP000289738">
    <property type="component" value="Chromosome A02"/>
</dbReference>
<feature type="domain" description="Retrotransposon Copia-like N-terminal" evidence="1">
    <location>
        <begin position="6"/>
        <end position="35"/>
    </location>
</feature>
<organism evidence="2 3">
    <name type="scientific">Arachis hypogaea</name>
    <name type="common">Peanut</name>
    <dbReference type="NCBI Taxonomy" id="3818"/>
    <lineage>
        <taxon>Eukaryota</taxon>
        <taxon>Viridiplantae</taxon>
        <taxon>Streptophyta</taxon>
        <taxon>Embryophyta</taxon>
        <taxon>Tracheophyta</taxon>
        <taxon>Spermatophyta</taxon>
        <taxon>Magnoliopsida</taxon>
        <taxon>eudicotyledons</taxon>
        <taxon>Gunneridae</taxon>
        <taxon>Pentapetalae</taxon>
        <taxon>rosids</taxon>
        <taxon>fabids</taxon>
        <taxon>Fabales</taxon>
        <taxon>Fabaceae</taxon>
        <taxon>Papilionoideae</taxon>
        <taxon>50 kb inversion clade</taxon>
        <taxon>dalbergioids sensu lato</taxon>
        <taxon>Dalbergieae</taxon>
        <taxon>Pterocarpus clade</taxon>
        <taxon>Arachis</taxon>
    </lineage>
</organism>
<sequence>MLTIQTYHSWSCSVWLVLKSKNKLRFIDGFLPKPKRSDSSFEAWDRCNTTSYGVSYFTKLKVLWEELDEFQPLPTCDCNDIPEHGIFTTVSLLQQERQLNHSNSGEGKSLVNAIANMDSLSHFKQADDALKNISEPQLEDSANIDNLFLKEQKQALLELV</sequence>
<accession>A0A445EA37</accession>
<dbReference type="Pfam" id="PF14244">
    <property type="entry name" value="Retrotran_gag_3"/>
    <property type="match status" value="1"/>
</dbReference>
<keyword evidence="3" id="KW-1185">Reference proteome</keyword>
<comment type="caution">
    <text evidence="2">The sequence shown here is derived from an EMBL/GenBank/DDBJ whole genome shotgun (WGS) entry which is preliminary data.</text>
</comment>
<reference evidence="2 3" key="1">
    <citation type="submission" date="2019-01" db="EMBL/GenBank/DDBJ databases">
        <title>Sequencing of cultivated peanut Arachis hypogaea provides insights into genome evolution and oil improvement.</title>
        <authorList>
            <person name="Chen X."/>
        </authorList>
    </citation>
    <scope>NUCLEOTIDE SEQUENCE [LARGE SCALE GENOMIC DNA]</scope>
    <source>
        <strain evidence="3">cv. Fuhuasheng</strain>
        <tissue evidence="2">Leaves</tissue>
    </source>
</reference>
<evidence type="ECO:0000313" key="2">
    <source>
        <dbReference type="EMBL" id="RYR72332.1"/>
    </source>
</evidence>
<evidence type="ECO:0000313" key="3">
    <source>
        <dbReference type="Proteomes" id="UP000289738"/>
    </source>
</evidence>